<dbReference type="InterPro" id="IPR025110">
    <property type="entry name" value="AMP-bd_C"/>
</dbReference>
<evidence type="ECO:0000256" key="2">
    <source>
        <dbReference type="SAM" id="MobiDB-lite"/>
    </source>
</evidence>
<sequence length="1087" mass="119084">MPTTPTTPTTSRGTDEEGLPVATPRDIEDIYELSPIQAGLLYELTRSPDTGTYVEQVSVTLAGELDTRHFAQAWQRVVDRHPILRTGFRWRRGGTPLQIVHRRAALRIEQEDWRDVPDEEWDAHYQAWLDADRMRPFDLARPPLMRATLIRRAADTWVFAWRFSHLVMDGWSFGIAIADFLDGYRALRRGTAPLNLPTRPYSDYVAWWREHPSGDDSVRYWRETLAGVEHGDPLGQGGGTVTTGEPSHHFVHLTLPGLAERIQRVAREQRLTAATIVQGAWSVVLARHLGTDEVVTGSTTAHRPRDLPGAAGVLGPLIVTLPARARIDPRRPAAQWLRDFQAAQARGREHDSVPLVEIQRLAGWDASPIESNVAFENAPMPELDLADIRLKVLGYSYDGRPHFPLTLVILPGDDMPLRLVYDRRRFDRPGAELLVQHLKALLESFTAAPETPLRELEMLSAPEKRILDDHAKGDLAEPVTDTVLHRFADQVARAPDAIAVTCGPDRLTYGELDRRAARIAGRLTALGAGRGGLVALCLNRSADMIAGIVGTLRTGAAYLPLDLANPPDRLAYLVADSGADVVLTDGDPVPFLPENARRLPLARMDALDDSAEDTGETPEAITGSDRMYVLYTSGSTGRPKGVPILHRDVAQFMTAILAEMDTGTDDVWATFHPYGFDLSVYEMWGALTTGARLRVLTEEEVHSPAAQLRVIEDEGVTVLNQTPSAFDLVVEADGLRPPGEPAGPSPLRYVVLGGERLDPSRLRPWARRHGVTAPRLVNAYGITETTIFSTWYELTEHDVFTGGGSPIGRALRHQRVLVTDDAGRQLPMGCVGEIRVSGASIANGYLGRLDLTAERFVPDPAGGLQYRAGDLGRLRADGTLEFIGRNDHQVKIRGFRVEPGEVEAVLAEQPGVTGAAVVARPGPDGDARLIAYVVADPETAAGLGERLRARLPSYLVPSALITMAALPRNPNGKIDRRALPDPGRADGRNVPYTEPRTPAEREVAELVREVLNTERIGVLDDLADHGLHSLGAMRIAMRLRAERRVDVPLTLMQQDATVASLAELLDRSPDPEEPAAPTTSTASQLTG</sequence>
<dbReference type="Gene3D" id="3.30.300.30">
    <property type="match status" value="1"/>
</dbReference>
<dbReference type="SUPFAM" id="SSF47336">
    <property type="entry name" value="ACP-like"/>
    <property type="match status" value="1"/>
</dbReference>
<reference evidence="4 5" key="1">
    <citation type="submission" date="2018-08" db="EMBL/GenBank/DDBJ databases">
        <title>Actinomadura spongicola sp. nov., isolated from marine sponge Leucetta chagosensis.</title>
        <authorList>
            <person name="Li L."/>
            <person name="Lin H.W."/>
        </authorList>
    </citation>
    <scope>NUCLEOTIDE SEQUENCE [LARGE SCALE GENOMIC DNA]</scope>
    <source>
        <strain evidence="4 5">LHW52907</strain>
    </source>
</reference>
<name>A0A372GD30_9ACTN</name>
<dbReference type="InterPro" id="IPR036736">
    <property type="entry name" value="ACP-like_sf"/>
</dbReference>
<dbReference type="SUPFAM" id="SSF56801">
    <property type="entry name" value="Acetyl-CoA synthetase-like"/>
    <property type="match status" value="1"/>
</dbReference>
<dbReference type="GO" id="GO:0003824">
    <property type="term" value="F:catalytic activity"/>
    <property type="evidence" value="ECO:0007669"/>
    <property type="project" value="InterPro"/>
</dbReference>
<dbReference type="Proteomes" id="UP000262882">
    <property type="component" value="Unassembled WGS sequence"/>
</dbReference>
<dbReference type="GO" id="GO:0044550">
    <property type="term" value="P:secondary metabolite biosynthetic process"/>
    <property type="evidence" value="ECO:0007669"/>
    <property type="project" value="TreeGrafter"/>
</dbReference>
<protein>
    <submittedName>
        <fullName evidence="4">Amino acid adenylation domain-containing protein</fullName>
    </submittedName>
</protein>
<dbReference type="Gene3D" id="3.30.559.30">
    <property type="entry name" value="Nonribosomal peptide synthetase, condensation domain"/>
    <property type="match status" value="1"/>
</dbReference>
<dbReference type="Pfam" id="PF00550">
    <property type="entry name" value="PP-binding"/>
    <property type="match status" value="1"/>
</dbReference>
<evidence type="ECO:0000256" key="1">
    <source>
        <dbReference type="ARBA" id="ARBA00001957"/>
    </source>
</evidence>
<evidence type="ECO:0000313" key="5">
    <source>
        <dbReference type="Proteomes" id="UP000262882"/>
    </source>
</evidence>
<feature type="region of interest" description="Disordered" evidence="2">
    <location>
        <begin position="972"/>
        <end position="994"/>
    </location>
</feature>
<dbReference type="NCBIfam" id="TIGR01733">
    <property type="entry name" value="AA-adenyl-dom"/>
    <property type="match status" value="1"/>
</dbReference>
<dbReference type="PANTHER" id="PTHR45527:SF1">
    <property type="entry name" value="FATTY ACID SYNTHASE"/>
    <property type="match status" value="1"/>
</dbReference>
<gene>
    <name evidence="4" type="ORF">D0T12_22540</name>
</gene>
<dbReference type="PROSITE" id="PS50075">
    <property type="entry name" value="CARRIER"/>
    <property type="match status" value="1"/>
</dbReference>
<dbReference type="Gene3D" id="3.30.559.10">
    <property type="entry name" value="Chloramphenicol acetyltransferase-like domain"/>
    <property type="match status" value="1"/>
</dbReference>
<evidence type="ECO:0000259" key="3">
    <source>
        <dbReference type="PROSITE" id="PS50075"/>
    </source>
</evidence>
<comment type="caution">
    <text evidence="4">The sequence shown here is derived from an EMBL/GenBank/DDBJ whole genome shotgun (WGS) entry which is preliminary data.</text>
</comment>
<dbReference type="Gene3D" id="1.10.1200.10">
    <property type="entry name" value="ACP-like"/>
    <property type="match status" value="1"/>
</dbReference>
<keyword evidence="5" id="KW-1185">Reference proteome</keyword>
<feature type="region of interest" description="Disordered" evidence="2">
    <location>
        <begin position="1"/>
        <end position="21"/>
    </location>
</feature>
<dbReference type="InterPro" id="IPR009081">
    <property type="entry name" value="PP-bd_ACP"/>
</dbReference>
<dbReference type="InterPro" id="IPR042099">
    <property type="entry name" value="ANL_N_sf"/>
</dbReference>
<dbReference type="PROSITE" id="PS00455">
    <property type="entry name" value="AMP_BINDING"/>
    <property type="match status" value="1"/>
</dbReference>
<evidence type="ECO:0000313" key="4">
    <source>
        <dbReference type="EMBL" id="RFS82983.1"/>
    </source>
</evidence>
<dbReference type="InterPro" id="IPR000873">
    <property type="entry name" value="AMP-dep_synth/lig_dom"/>
</dbReference>
<dbReference type="InterPro" id="IPR023213">
    <property type="entry name" value="CAT-like_dom_sf"/>
</dbReference>
<organism evidence="4 5">
    <name type="scientific">Actinomadura spongiicola</name>
    <dbReference type="NCBI Taxonomy" id="2303421"/>
    <lineage>
        <taxon>Bacteria</taxon>
        <taxon>Bacillati</taxon>
        <taxon>Actinomycetota</taxon>
        <taxon>Actinomycetes</taxon>
        <taxon>Streptosporangiales</taxon>
        <taxon>Thermomonosporaceae</taxon>
        <taxon>Actinomadura</taxon>
    </lineage>
</organism>
<dbReference type="AlphaFoldDB" id="A0A372GD30"/>
<dbReference type="InterPro" id="IPR001242">
    <property type="entry name" value="Condensation_dom"/>
</dbReference>
<dbReference type="GO" id="GO:0005737">
    <property type="term" value="C:cytoplasm"/>
    <property type="evidence" value="ECO:0007669"/>
    <property type="project" value="TreeGrafter"/>
</dbReference>
<dbReference type="GO" id="GO:0043041">
    <property type="term" value="P:amino acid activation for nonribosomal peptide biosynthetic process"/>
    <property type="evidence" value="ECO:0007669"/>
    <property type="project" value="TreeGrafter"/>
</dbReference>
<dbReference type="GO" id="GO:0008610">
    <property type="term" value="P:lipid biosynthetic process"/>
    <property type="evidence" value="ECO:0007669"/>
    <property type="project" value="UniProtKB-ARBA"/>
</dbReference>
<accession>A0A372GD30</accession>
<feature type="domain" description="Carrier" evidence="3">
    <location>
        <begin position="994"/>
        <end position="1069"/>
    </location>
</feature>
<dbReference type="Pfam" id="PF00501">
    <property type="entry name" value="AMP-binding"/>
    <property type="match status" value="1"/>
</dbReference>
<dbReference type="InterPro" id="IPR045851">
    <property type="entry name" value="AMP-bd_C_sf"/>
</dbReference>
<dbReference type="EMBL" id="QVNQ01000007">
    <property type="protein sequence ID" value="RFS82983.1"/>
    <property type="molecule type" value="Genomic_DNA"/>
</dbReference>
<dbReference type="SUPFAM" id="SSF52777">
    <property type="entry name" value="CoA-dependent acyltransferases"/>
    <property type="match status" value="2"/>
</dbReference>
<dbReference type="Pfam" id="PF00668">
    <property type="entry name" value="Condensation"/>
    <property type="match status" value="1"/>
</dbReference>
<dbReference type="GO" id="GO:0031177">
    <property type="term" value="F:phosphopantetheine binding"/>
    <property type="evidence" value="ECO:0007669"/>
    <property type="project" value="TreeGrafter"/>
</dbReference>
<dbReference type="Pfam" id="PF13193">
    <property type="entry name" value="AMP-binding_C"/>
    <property type="match status" value="1"/>
</dbReference>
<proteinExistence type="predicted"/>
<dbReference type="FunFam" id="3.40.50.980:FF:000001">
    <property type="entry name" value="Non-ribosomal peptide synthetase"/>
    <property type="match status" value="1"/>
</dbReference>
<feature type="compositionally biased region" description="Low complexity" evidence="2">
    <location>
        <begin position="1"/>
        <end position="10"/>
    </location>
</feature>
<feature type="compositionally biased region" description="Polar residues" evidence="2">
    <location>
        <begin position="1077"/>
        <end position="1087"/>
    </location>
</feature>
<comment type="cofactor">
    <cofactor evidence="1">
        <name>pantetheine 4'-phosphate</name>
        <dbReference type="ChEBI" id="CHEBI:47942"/>
    </cofactor>
</comment>
<dbReference type="Gene3D" id="3.40.50.12780">
    <property type="entry name" value="N-terminal domain of ligase-like"/>
    <property type="match status" value="1"/>
</dbReference>
<dbReference type="PANTHER" id="PTHR45527">
    <property type="entry name" value="NONRIBOSOMAL PEPTIDE SYNTHETASE"/>
    <property type="match status" value="1"/>
</dbReference>
<dbReference type="InterPro" id="IPR010071">
    <property type="entry name" value="AA_adenyl_dom"/>
</dbReference>
<feature type="compositionally biased region" description="Basic and acidic residues" evidence="2">
    <location>
        <begin position="973"/>
        <end position="987"/>
    </location>
</feature>
<dbReference type="InterPro" id="IPR020845">
    <property type="entry name" value="AMP-binding_CS"/>
</dbReference>
<feature type="region of interest" description="Disordered" evidence="2">
    <location>
        <begin position="1065"/>
        <end position="1087"/>
    </location>
</feature>